<keyword evidence="2" id="KW-1185">Reference proteome</keyword>
<proteinExistence type="predicted"/>
<accession>A0A098S5W4</accession>
<name>A0A098S5W4_9BACT</name>
<gene>
    <name evidence="1" type="ORF">IX84_13135</name>
</gene>
<sequence>MLSYLVERKAAKRPWPELKLLYKHAFPGQPYDNQQLRNAMSELHALLEDFLLMEEARASGLPRTRQLAKLYRHRRLDRHFQRTMRRQKQQLERQPLRNADYYQALLTYQVSELEHQADNRRTEPLQLQEIADTLDVDYLARKLRHACTQRSHEAVFKKSYDYGLLEPLISQIEAGGYLQYPAVALYYHCFRFLGSAEQEKHFLAFRELQQACQGQFTAEEQKDLYMLSLNFCIRQINTGNIFYAEESWRLYQDGLAQEVLFDGGMLSRFTFNNIVAVGIRLSYLDAVRAFIKEYSPRLPDVYRESASQFNQARLHFAEQDYDRARQLLLTTEITDLVNDLIARTLLLKIYYEQGEYELLEAHLERLRSFVARREFSQYHRENYGNIIRIVRQLIALPPYDIPGRARVRKEVENMEPLTERSWLLSKIPGGLD</sequence>
<reference evidence="1 2" key="1">
    <citation type="journal article" date="2014" name="Int. J. Syst. Evol. Microbiol.">
        <title>Phaeodactylibacter xiamenensis gen. nov., sp. nov., a member of the family Saprospiraceae isolated from the marine alga Phaeodactylum tricornutum.</title>
        <authorList>
            <person name="Chen Z.Jr."/>
            <person name="Lei X."/>
            <person name="Lai Q."/>
            <person name="Li Y."/>
            <person name="Zhang B."/>
            <person name="Zhang J."/>
            <person name="Zhang H."/>
            <person name="Yang L."/>
            <person name="Zheng W."/>
            <person name="Tian Y."/>
            <person name="Yu Z."/>
            <person name="Xu H.Jr."/>
            <person name="Zheng T."/>
        </authorList>
    </citation>
    <scope>NUCLEOTIDE SEQUENCE [LARGE SCALE GENOMIC DNA]</scope>
    <source>
        <strain evidence="1 2">KD52</strain>
    </source>
</reference>
<evidence type="ECO:0000313" key="2">
    <source>
        <dbReference type="Proteomes" id="UP000029736"/>
    </source>
</evidence>
<organism evidence="1 2">
    <name type="scientific">Phaeodactylibacter xiamenensis</name>
    <dbReference type="NCBI Taxonomy" id="1524460"/>
    <lineage>
        <taxon>Bacteria</taxon>
        <taxon>Pseudomonadati</taxon>
        <taxon>Bacteroidota</taxon>
        <taxon>Saprospiria</taxon>
        <taxon>Saprospirales</taxon>
        <taxon>Haliscomenobacteraceae</taxon>
        <taxon>Phaeodactylibacter</taxon>
    </lineage>
</organism>
<dbReference type="Proteomes" id="UP000029736">
    <property type="component" value="Unassembled WGS sequence"/>
</dbReference>
<comment type="caution">
    <text evidence="1">The sequence shown here is derived from an EMBL/GenBank/DDBJ whole genome shotgun (WGS) entry which is preliminary data.</text>
</comment>
<dbReference type="AlphaFoldDB" id="A0A098S5W4"/>
<protein>
    <submittedName>
        <fullName evidence="1">Uncharacterized protein</fullName>
    </submittedName>
</protein>
<dbReference type="STRING" id="1524460.IX84_13135"/>
<evidence type="ECO:0000313" key="1">
    <source>
        <dbReference type="EMBL" id="KGE87719.1"/>
    </source>
</evidence>
<dbReference type="EMBL" id="JPOS01000033">
    <property type="protein sequence ID" value="KGE87719.1"/>
    <property type="molecule type" value="Genomic_DNA"/>
</dbReference>